<dbReference type="Gene3D" id="3.40.50.2000">
    <property type="entry name" value="Glycogen Phosphorylase B"/>
    <property type="match status" value="1"/>
</dbReference>
<name>A0A1T0AR75_9PAST</name>
<dbReference type="AlphaFoldDB" id="A0A1T0AR75"/>
<dbReference type="SUPFAM" id="SSF48452">
    <property type="entry name" value="TPR-like"/>
    <property type="match status" value="1"/>
</dbReference>
<keyword evidence="1" id="KW-0808">Transferase</keyword>
<accession>A0A1T0AR75</accession>
<dbReference type="SUPFAM" id="SSF53756">
    <property type="entry name" value="UDP-Glycosyltransferase/glycogen phosphorylase"/>
    <property type="match status" value="1"/>
</dbReference>
<proteinExistence type="predicted"/>
<sequence>MAEMRYSDFLALLIAEEEKASTSEQWLVLLRYYDQLLQALPDQAELYHHRSIALQNLGLYDLALWDAKQAVRLSPNFPLAWCNKALLHLTLGGNEQGWQDYEWRWKTNLPAFEPLGIDIPQWQGMGQGEPIGEGKLLIHVEQGFGDNIQFVRYAIEAKRRGLNVVVLNHTGIENLLNFNLARYGVETVPNGSTIYGLKYHIPMMSLLLALRLFSEIPPLAGGYLQAEPAFAEKWASLVPASRKPKIGIVWGGSPKHKRNLSRSLDFAQLAPLFELDGEFHCLQKVLNKADCKRSDFPKNLHLWADRLDDFSDTAGLIEQMDLVISVDTSVAHLAAAMGKPTWILLSFHPDFRWGLERTDSDWYQSVRLFRQGADLSWQPVIDQLVQSLTDWSENKSIALAGVNS</sequence>
<dbReference type="OrthoDB" id="238183at2"/>
<dbReference type="InterPro" id="IPR011990">
    <property type="entry name" value="TPR-like_helical_dom_sf"/>
</dbReference>
<dbReference type="RefSeq" id="WP_078237239.1">
    <property type="nucleotide sequence ID" value="NZ_MUYA01000009.1"/>
</dbReference>
<dbReference type="InterPro" id="IPR002201">
    <property type="entry name" value="Glyco_trans_9"/>
</dbReference>
<dbReference type="GO" id="GO:0016757">
    <property type="term" value="F:glycosyltransferase activity"/>
    <property type="evidence" value="ECO:0007669"/>
    <property type="project" value="InterPro"/>
</dbReference>
<dbReference type="Gene3D" id="1.25.40.10">
    <property type="entry name" value="Tetratricopeptide repeat domain"/>
    <property type="match status" value="1"/>
</dbReference>
<evidence type="ECO:0000313" key="2">
    <source>
        <dbReference type="Proteomes" id="UP000190867"/>
    </source>
</evidence>
<reference evidence="1 2" key="1">
    <citation type="submission" date="2017-02" db="EMBL/GenBank/DDBJ databases">
        <title>Draft genome sequence of Haemophilus paracuniculus CCUG 43573 type strain.</title>
        <authorList>
            <person name="Engstrom-Jakobsson H."/>
            <person name="Salva-Serra F."/>
            <person name="Thorell K."/>
            <person name="Gonzales-Siles L."/>
            <person name="Karlsson R."/>
            <person name="Boulund F."/>
            <person name="Engstrand L."/>
            <person name="Kristiansson E."/>
            <person name="Moore E."/>
        </authorList>
    </citation>
    <scope>NUCLEOTIDE SEQUENCE [LARGE SCALE GENOMIC DNA]</scope>
    <source>
        <strain evidence="1 2">CCUG 43573</strain>
    </source>
</reference>
<comment type="caution">
    <text evidence="1">The sequence shown here is derived from an EMBL/GenBank/DDBJ whole genome shotgun (WGS) entry which is preliminary data.</text>
</comment>
<protein>
    <submittedName>
        <fullName evidence="1">Glycosyltransferase</fullName>
    </submittedName>
</protein>
<dbReference type="Proteomes" id="UP000190867">
    <property type="component" value="Unassembled WGS sequence"/>
</dbReference>
<evidence type="ECO:0000313" key="1">
    <source>
        <dbReference type="EMBL" id="OOR98711.1"/>
    </source>
</evidence>
<dbReference type="EMBL" id="MUYA01000009">
    <property type="protein sequence ID" value="OOR98711.1"/>
    <property type="molecule type" value="Genomic_DNA"/>
</dbReference>
<organism evidence="1 2">
    <name type="scientific">Haemophilus paracuniculus</name>
    <dbReference type="NCBI Taxonomy" id="734"/>
    <lineage>
        <taxon>Bacteria</taxon>
        <taxon>Pseudomonadati</taxon>
        <taxon>Pseudomonadota</taxon>
        <taxon>Gammaproteobacteria</taxon>
        <taxon>Pasteurellales</taxon>
        <taxon>Pasteurellaceae</taxon>
        <taxon>Haemophilus</taxon>
    </lineage>
</organism>
<dbReference type="Pfam" id="PF01075">
    <property type="entry name" value="Glyco_transf_9"/>
    <property type="match status" value="1"/>
</dbReference>
<keyword evidence="2" id="KW-1185">Reference proteome</keyword>
<gene>
    <name evidence="1" type="ORF">B0187_07455</name>
</gene>
<dbReference type="STRING" id="734.B0187_07455"/>